<keyword evidence="6 9" id="KW-1133">Transmembrane helix</keyword>
<dbReference type="Proteomes" id="UP000019063">
    <property type="component" value="Unassembled WGS sequence"/>
</dbReference>
<gene>
    <name evidence="12" type="ORF">ATO8_05056</name>
</gene>
<keyword evidence="13" id="KW-1185">Reference proteome</keyword>
<evidence type="ECO:0000313" key="13">
    <source>
        <dbReference type="Proteomes" id="UP000019063"/>
    </source>
</evidence>
<feature type="transmembrane region" description="Helical" evidence="9">
    <location>
        <begin position="31"/>
        <end position="55"/>
    </location>
</feature>
<accession>W4HQE8</accession>
<dbReference type="AlphaFoldDB" id="W4HQE8"/>
<dbReference type="GO" id="GO:0005886">
    <property type="term" value="C:plasma membrane"/>
    <property type="evidence" value="ECO:0007669"/>
    <property type="project" value="UniProtKB-SubCell"/>
</dbReference>
<comment type="subcellular location">
    <subcellularLocation>
        <location evidence="1 9">Cell inner membrane</location>
        <topology evidence="1 9">Multi-pass membrane protein</topology>
    </subcellularLocation>
</comment>
<feature type="transmembrane region" description="Helical" evidence="9">
    <location>
        <begin position="159"/>
        <end position="180"/>
    </location>
</feature>
<protein>
    <recommendedName>
        <fullName evidence="9">TRAP transporter small permease protein</fullName>
    </recommendedName>
</protein>
<dbReference type="EMBL" id="AQQW01000002">
    <property type="protein sequence ID" value="ETW14235.1"/>
    <property type="molecule type" value="Genomic_DNA"/>
</dbReference>
<comment type="function">
    <text evidence="9">Part of the tripartite ATP-independent periplasmic (TRAP) transport system.</text>
</comment>
<keyword evidence="3" id="KW-1003">Cell membrane</keyword>
<evidence type="ECO:0000313" key="12">
    <source>
        <dbReference type="EMBL" id="ETW14235.1"/>
    </source>
</evidence>
<feature type="region of interest" description="Disordered" evidence="10">
    <location>
        <begin position="1"/>
        <end position="21"/>
    </location>
</feature>
<evidence type="ECO:0000256" key="2">
    <source>
        <dbReference type="ARBA" id="ARBA00022448"/>
    </source>
</evidence>
<evidence type="ECO:0000256" key="1">
    <source>
        <dbReference type="ARBA" id="ARBA00004429"/>
    </source>
</evidence>
<organism evidence="12 13">
    <name type="scientific">Roseivivax marinus</name>
    <dbReference type="NCBI Taxonomy" id="1379903"/>
    <lineage>
        <taxon>Bacteria</taxon>
        <taxon>Pseudomonadati</taxon>
        <taxon>Pseudomonadota</taxon>
        <taxon>Alphaproteobacteria</taxon>
        <taxon>Rhodobacterales</taxon>
        <taxon>Roseobacteraceae</taxon>
        <taxon>Roseivivax</taxon>
    </lineage>
</organism>
<sequence length="185" mass="20256">MQDESTPEPPETGLGGPAPESGAMGRVIDRIGVIFALAILSSAGILWLEVILRYVLDAPTIWAHETVIFLTAVSFVFGGLYVAARNAHIRVVLVYDVLPPRIRRLFDVVISLACAGSSAFFAIAAWTSVKRAAWTPAGDFRLETTGSAWNPPTPGLLKLFLFLILIAMAVQFLVLAWNYWRRKAD</sequence>
<comment type="caution">
    <text evidence="12">The sequence shown here is derived from an EMBL/GenBank/DDBJ whole genome shotgun (WGS) entry which is preliminary data.</text>
</comment>
<name>W4HQE8_9RHOB</name>
<feature type="transmembrane region" description="Helical" evidence="9">
    <location>
        <begin position="105"/>
        <end position="126"/>
    </location>
</feature>
<evidence type="ECO:0000256" key="8">
    <source>
        <dbReference type="ARBA" id="ARBA00038436"/>
    </source>
</evidence>
<evidence type="ECO:0000256" key="7">
    <source>
        <dbReference type="ARBA" id="ARBA00023136"/>
    </source>
</evidence>
<keyword evidence="2 9" id="KW-0813">Transport</keyword>
<proteinExistence type="inferred from homology"/>
<dbReference type="GO" id="GO:0022857">
    <property type="term" value="F:transmembrane transporter activity"/>
    <property type="evidence" value="ECO:0007669"/>
    <property type="project" value="UniProtKB-UniRule"/>
</dbReference>
<reference evidence="12 13" key="1">
    <citation type="journal article" date="2014" name="Antonie Van Leeuwenhoek">
        <title>Roseivivax atlanticus sp. nov., isolated from surface seawater of the Atlantic Ocean.</title>
        <authorList>
            <person name="Li G."/>
            <person name="Lai Q."/>
            <person name="Liu X."/>
            <person name="Sun F."/>
            <person name="Shao Z."/>
        </authorList>
    </citation>
    <scope>NUCLEOTIDE SEQUENCE [LARGE SCALE GENOMIC DNA]</scope>
    <source>
        <strain evidence="12 13">22II-s10s</strain>
    </source>
</reference>
<evidence type="ECO:0000256" key="5">
    <source>
        <dbReference type="ARBA" id="ARBA00022692"/>
    </source>
</evidence>
<keyword evidence="5 9" id="KW-0812">Transmembrane</keyword>
<dbReference type="STRING" id="1379903.ATO8_05056"/>
<dbReference type="eggNOG" id="COG3090">
    <property type="taxonomic scope" value="Bacteria"/>
</dbReference>
<feature type="domain" description="Tripartite ATP-independent periplasmic transporters DctQ component" evidence="11">
    <location>
        <begin position="44"/>
        <end position="181"/>
    </location>
</feature>
<dbReference type="InterPro" id="IPR007387">
    <property type="entry name" value="TRAP_DctQ"/>
</dbReference>
<evidence type="ECO:0000256" key="4">
    <source>
        <dbReference type="ARBA" id="ARBA00022519"/>
    </source>
</evidence>
<evidence type="ECO:0000256" key="3">
    <source>
        <dbReference type="ARBA" id="ARBA00022475"/>
    </source>
</evidence>
<comment type="similarity">
    <text evidence="8 9">Belongs to the TRAP transporter small permease family.</text>
</comment>
<evidence type="ECO:0000256" key="9">
    <source>
        <dbReference type="RuleBase" id="RU369079"/>
    </source>
</evidence>
<keyword evidence="7 9" id="KW-0472">Membrane</keyword>
<evidence type="ECO:0000256" key="6">
    <source>
        <dbReference type="ARBA" id="ARBA00022989"/>
    </source>
</evidence>
<comment type="subunit">
    <text evidence="9">The complex comprises the extracytoplasmic solute receptor protein and the two transmembrane proteins.</text>
</comment>
<feature type="transmembrane region" description="Helical" evidence="9">
    <location>
        <begin position="61"/>
        <end position="84"/>
    </location>
</feature>
<dbReference type="InterPro" id="IPR055348">
    <property type="entry name" value="DctQ"/>
</dbReference>
<dbReference type="PANTHER" id="PTHR35011">
    <property type="entry name" value="2,3-DIKETO-L-GULONATE TRAP TRANSPORTER SMALL PERMEASE PROTEIN YIAM"/>
    <property type="match status" value="1"/>
</dbReference>
<keyword evidence="4 9" id="KW-0997">Cell inner membrane</keyword>
<evidence type="ECO:0000259" key="11">
    <source>
        <dbReference type="Pfam" id="PF04290"/>
    </source>
</evidence>
<dbReference type="Pfam" id="PF04290">
    <property type="entry name" value="DctQ"/>
    <property type="match status" value="1"/>
</dbReference>
<evidence type="ECO:0000256" key="10">
    <source>
        <dbReference type="SAM" id="MobiDB-lite"/>
    </source>
</evidence>